<dbReference type="RefSeq" id="WP_128746491.1">
    <property type="nucleotide sequence ID" value="NZ_CP035281.1"/>
</dbReference>
<evidence type="ECO:0000313" key="7">
    <source>
        <dbReference type="Proteomes" id="UP000287601"/>
    </source>
</evidence>
<evidence type="ECO:0000259" key="4">
    <source>
        <dbReference type="PROSITE" id="PS50110"/>
    </source>
</evidence>
<dbReference type="PIRSF" id="PIRSF036382">
    <property type="entry name" value="RR_antiterm"/>
    <property type="match status" value="1"/>
</dbReference>
<reference evidence="6 7" key="1">
    <citation type="submission" date="2019-01" db="EMBL/GenBank/DDBJ databases">
        <title>Draft genomes of a novel of Aminipila strains.</title>
        <authorList>
            <person name="Ma S."/>
        </authorList>
    </citation>
    <scope>NUCLEOTIDE SEQUENCE [LARGE SCALE GENOMIC DNA]</scope>
    <source>
        <strain evidence="7">JN-39</strain>
    </source>
</reference>
<dbReference type="Gene3D" id="1.10.10.10">
    <property type="entry name" value="Winged helix-like DNA-binding domain superfamily/Winged helix DNA-binding domain"/>
    <property type="match status" value="1"/>
</dbReference>
<organism evidence="6 7">
    <name type="scientific">Aminipila luticellarii</name>
    <dbReference type="NCBI Taxonomy" id="2507160"/>
    <lineage>
        <taxon>Bacteria</taxon>
        <taxon>Bacillati</taxon>
        <taxon>Bacillota</taxon>
        <taxon>Clostridia</taxon>
        <taxon>Peptostreptococcales</taxon>
        <taxon>Anaerovoracaceae</taxon>
        <taxon>Aminipila</taxon>
    </lineage>
</organism>
<dbReference type="KEGG" id="amij:EQM06_11415"/>
<dbReference type="Gene3D" id="3.40.50.2300">
    <property type="match status" value="1"/>
</dbReference>
<evidence type="ECO:0000256" key="3">
    <source>
        <dbReference type="PROSITE-ProRule" id="PRU00169"/>
    </source>
</evidence>
<dbReference type="AlphaFoldDB" id="A0A410PXU7"/>
<evidence type="ECO:0000256" key="2">
    <source>
        <dbReference type="ARBA" id="ARBA00024867"/>
    </source>
</evidence>
<dbReference type="SUPFAM" id="SSF52172">
    <property type="entry name" value="CheY-like"/>
    <property type="match status" value="1"/>
</dbReference>
<dbReference type="PANTHER" id="PTHR43367">
    <property type="match status" value="1"/>
</dbReference>
<evidence type="ECO:0000259" key="5">
    <source>
        <dbReference type="PROSITE" id="PS50921"/>
    </source>
</evidence>
<proteinExistence type="predicted"/>
<dbReference type="SMART" id="SM01012">
    <property type="entry name" value="ANTAR"/>
    <property type="match status" value="1"/>
</dbReference>
<dbReference type="GO" id="GO:0000160">
    <property type="term" value="P:phosphorelay signal transduction system"/>
    <property type="evidence" value="ECO:0007669"/>
    <property type="project" value="InterPro"/>
</dbReference>
<dbReference type="InterPro" id="IPR001789">
    <property type="entry name" value="Sig_transdc_resp-reg_receiver"/>
</dbReference>
<dbReference type="InterPro" id="IPR036388">
    <property type="entry name" value="WH-like_DNA-bd_sf"/>
</dbReference>
<dbReference type="Pfam" id="PF00072">
    <property type="entry name" value="Response_reg"/>
    <property type="match status" value="1"/>
</dbReference>
<gene>
    <name evidence="6" type="ORF">EQM06_11415</name>
</gene>
<keyword evidence="3" id="KW-0597">Phosphoprotein</keyword>
<dbReference type="EMBL" id="CP035281">
    <property type="protein sequence ID" value="QAT43783.1"/>
    <property type="molecule type" value="Genomic_DNA"/>
</dbReference>
<dbReference type="OrthoDB" id="9790669at2"/>
<dbReference type="SMART" id="SM00448">
    <property type="entry name" value="REC"/>
    <property type="match status" value="1"/>
</dbReference>
<dbReference type="Proteomes" id="UP000287601">
    <property type="component" value="Chromosome"/>
</dbReference>
<sequence length="193" mass="21833">MKEKERKEIRVVIAEDEPITRMDLKEMLVTAGYSVVGEASEGFDAIEVCKKIKPDLAILDIKMPLLDGLSAAKVITEEKTVGTVILLTAYSDEEFINRAAKMGVSGYIVKPIDEKALVPNIEIALARSREIQQIKKQFDIITERLENRTIIEKAKGQLMVSMRLTENEAYEYIKMLSKEKKVSMKRIAEIILT</sequence>
<dbReference type="PROSITE" id="PS50110">
    <property type="entry name" value="RESPONSE_REGULATORY"/>
    <property type="match status" value="1"/>
</dbReference>
<feature type="domain" description="ANTAR" evidence="5">
    <location>
        <begin position="131"/>
        <end position="192"/>
    </location>
</feature>
<protein>
    <recommendedName>
        <fullName evidence="1">Stage 0 sporulation protein A homolog</fullName>
    </recommendedName>
</protein>
<dbReference type="PROSITE" id="PS50921">
    <property type="entry name" value="ANTAR"/>
    <property type="match status" value="1"/>
</dbReference>
<dbReference type="InterPro" id="IPR011006">
    <property type="entry name" value="CheY-like_superfamily"/>
</dbReference>
<keyword evidence="7" id="KW-1185">Reference proteome</keyword>
<evidence type="ECO:0000256" key="1">
    <source>
        <dbReference type="ARBA" id="ARBA00018672"/>
    </source>
</evidence>
<dbReference type="Pfam" id="PF03861">
    <property type="entry name" value="ANTAR"/>
    <property type="match status" value="1"/>
</dbReference>
<comment type="function">
    <text evidence="2">May play the central regulatory role in sporulation. It may be an element of the effector pathway responsible for the activation of sporulation genes in response to nutritional stress. Spo0A may act in concert with spo0H (a sigma factor) to control the expression of some genes that are critical to the sporulation process.</text>
</comment>
<dbReference type="InterPro" id="IPR008327">
    <property type="entry name" value="Sig_transdc_resp-reg_antiterm"/>
</dbReference>
<dbReference type="PANTHER" id="PTHR43367:SF1">
    <property type="entry name" value="TWO-COMPONENT RESPONSE REGULATOR-LIKE APRR6-RELATED"/>
    <property type="match status" value="1"/>
</dbReference>
<name>A0A410PXU7_9FIRM</name>
<evidence type="ECO:0000313" key="6">
    <source>
        <dbReference type="EMBL" id="QAT43783.1"/>
    </source>
</evidence>
<dbReference type="GO" id="GO:0003723">
    <property type="term" value="F:RNA binding"/>
    <property type="evidence" value="ECO:0007669"/>
    <property type="project" value="InterPro"/>
</dbReference>
<feature type="modified residue" description="4-aspartylphosphate" evidence="3">
    <location>
        <position position="60"/>
    </location>
</feature>
<accession>A0A410PXU7</accession>
<feature type="domain" description="Response regulatory" evidence="4">
    <location>
        <begin position="10"/>
        <end position="125"/>
    </location>
</feature>
<dbReference type="InterPro" id="IPR005561">
    <property type="entry name" value="ANTAR"/>
</dbReference>